<evidence type="ECO:0000256" key="4">
    <source>
        <dbReference type="ARBA" id="ARBA00022490"/>
    </source>
</evidence>
<accession>I0Z5Q6</accession>
<dbReference type="GO" id="GO:0005829">
    <property type="term" value="C:cytosol"/>
    <property type="evidence" value="ECO:0007669"/>
    <property type="project" value="TreeGrafter"/>
</dbReference>
<dbReference type="GO" id="GO:0015031">
    <property type="term" value="P:protein transport"/>
    <property type="evidence" value="ECO:0007669"/>
    <property type="project" value="UniProtKB-KW"/>
</dbReference>
<organism evidence="9 10">
    <name type="scientific">Coccomyxa subellipsoidea (strain C-169)</name>
    <name type="common">Green microalga</name>
    <dbReference type="NCBI Taxonomy" id="574566"/>
    <lineage>
        <taxon>Eukaryota</taxon>
        <taxon>Viridiplantae</taxon>
        <taxon>Chlorophyta</taxon>
        <taxon>core chlorophytes</taxon>
        <taxon>Trebouxiophyceae</taxon>
        <taxon>Trebouxiophyceae incertae sedis</taxon>
        <taxon>Coccomyxaceae</taxon>
        <taxon>Coccomyxa</taxon>
        <taxon>Coccomyxa subellipsoidea</taxon>
    </lineage>
</organism>
<reference evidence="9 10" key="1">
    <citation type="journal article" date="2012" name="Genome Biol.">
        <title>The genome of the polar eukaryotic microalga coccomyxa subellipsoidea reveals traits of cold adaptation.</title>
        <authorList>
            <person name="Blanc G."/>
            <person name="Agarkova I."/>
            <person name="Grimwood J."/>
            <person name="Kuo A."/>
            <person name="Brueggeman A."/>
            <person name="Dunigan D."/>
            <person name="Gurnon J."/>
            <person name="Ladunga I."/>
            <person name="Lindquist E."/>
            <person name="Lucas S."/>
            <person name="Pangilinan J."/>
            <person name="Proschold T."/>
            <person name="Salamov A."/>
            <person name="Schmutz J."/>
            <person name="Weeks D."/>
            <person name="Yamada T."/>
            <person name="Claverie J.M."/>
            <person name="Grigoriev I."/>
            <person name="Van Etten J."/>
            <person name="Lomsadze A."/>
            <person name="Borodovsky M."/>
        </authorList>
    </citation>
    <scope>NUCLEOTIDE SEQUENCE [LARGE SCALE GENOMIC DNA]</scope>
    <source>
        <strain evidence="9 10">C-169</strain>
    </source>
</reference>
<keyword evidence="4" id="KW-0963">Cytoplasm</keyword>
<evidence type="ECO:0000256" key="6">
    <source>
        <dbReference type="ARBA" id="ARBA00022927"/>
    </source>
</evidence>
<dbReference type="RefSeq" id="XP_005650519.1">
    <property type="nucleotide sequence ID" value="XM_005650462.1"/>
</dbReference>
<keyword evidence="3" id="KW-0813">Transport</keyword>
<comment type="similarity">
    <text evidence="2">Belongs to the ATG3 family.</text>
</comment>
<dbReference type="GO" id="GO:0000045">
    <property type="term" value="P:autophagosome assembly"/>
    <property type="evidence" value="ECO:0007669"/>
    <property type="project" value="TreeGrafter"/>
</dbReference>
<dbReference type="GO" id="GO:0061723">
    <property type="term" value="P:glycophagy"/>
    <property type="evidence" value="ECO:0007669"/>
    <property type="project" value="TreeGrafter"/>
</dbReference>
<keyword evidence="5" id="KW-0833">Ubl conjugation pathway</keyword>
<evidence type="ECO:0000256" key="2">
    <source>
        <dbReference type="ARBA" id="ARBA00007683"/>
    </source>
</evidence>
<feature type="region of interest" description="Disordered" evidence="8">
    <location>
        <begin position="103"/>
        <end position="149"/>
    </location>
</feature>
<dbReference type="OrthoDB" id="1584384at2759"/>
<dbReference type="GO" id="GO:0019776">
    <property type="term" value="F:Atg8-family ligase activity"/>
    <property type="evidence" value="ECO:0007669"/>
    <property type="project" value="TreeGrafter"/>
</dbReference>
<dbReference type="Pfam" id="PF03987">
    <property type="entry name" value="Autophagy_act_C"/>
    <property type="match status" value="1"/>
</dbReference>
<evidence type="ECO:0000256" key="7">
    <source>
        <dbReference type="ARBA" id="ARBA00023006"/>
    </source>
</evidence>
<comment type="caution">
    <text evidence="9">The sequence shown here is derived from an EMBL/GenBank/DDBJ whole genome shotgun (WGS) entry which is preliminary data.</text>
</comment>
<evidence type="ECO:0000256" key="3">
    <source>
        <dbReference type="ARBA" id="ARBA00022448"/>
    </source>
</evidence>
<dbReference type="AlphaFoldDB" id="I0Z5Q6"/>
<dbReference type="InterPro" id="IPR007135">
    <property type="entry name" value="Atg3/Atg10"/>
</dbReference>
<dbReference type="eggNOG" id="KOG2981">
    <property type="taxonomic scope" value="Eukaryota"/>
</dbReference>
<sequence>SAMRHAIHTAFKSAAERVLPVRSESGFKTHGVLTPDEFVRSGDYLVRTCSTWSWEAGDPAKSKDWLPKDKQYLVTRKVPSNKRASELEQYGMRAEANTMVEDAEQDGWVAPPATQDTRDAEEIPSSHPESAAGPSVEARTNPEDDIPDIDDLELEDDEAEKDEAMLPQAAAITSPGADQDHIMRTRTYDLMITYDKYYQVPRFWLVGYDEKRQPLKPNQVLEDVSEEHARKTITVDPFPNTGVLAASIHPCKHASVMKKLASMAEASGKPFQVDSYLVLFLKFIASVIPTIEYDYTMAAGW</sequence>
<evidence type="ECO:0000256" key="1">
    <source>
        <dbReference type="ARBA" id="ARBA00004496"/>
    </source>
</evidence>
<proteinExistence type="inferred from homology"/>
<dbReference type="EMBL" id="AGSI01000003">
    <property type="protein sequence ID" value="EIE25975.1"/>
    <property type="molecule type" value="Genomic_DNA"/>
</dbReference>
<keyword evidence="6" id="KW-0653">Protein transport</keyword>
<dbReference type="GO" id="GO:0000407">
    <property type="term" value="C:phagophore assembly site"/>
    <property type="evidence" value="ECO:0007669"/>
    <property type="project" value="TreeGrafter"/>
</dbReference>
<evidence type="ECO:0000256" key="8">
    <source>
        <dbReference type="SAM" id="MobiDB-lite"/>
    </source>
</evidence>
<dbReference type="GeneID" id="17043979"/>
<evidence type="ECO:0000256" key="5">
    <source>
        <dbReference type="ARBA" id="ARBA00022786"/>
    </source>
</evidence>
<dbReference type="PANTHER" id="PTHR12866:SF2">
    <property type="entry name" value="UBIQUITIN-LIKE-CONJUGATING ENZYME ATG3"/>
    <property type="match status" value="1"/>
</dbReference>
<dbReference type="STRING" id="574566.I0Z5Q6"/>
<keyword evidence="10" id="KW-1185">Reference proteome</keyword>
<name>I0Z5Q6_COCSC</name>
<dbReference type="PANTHER" id="PTHR12866">
    <property type="entry name" value="UBIQUITIN-LIKE-CONJUGATING ENZYME ATG3"/>
    <property type="match status" value="1"/>
</dbReference>
<dbReference type="GO" id="GO:0000422">
    <property type="term" value="P:autophagy of mitochondrion"/>
    <property type="evidence" value="ECO:0007669"/>
    <property type="project" value="TreeGrafter"/>
</dbReference>
<feature type="non-terminal residue" evidence="9">
    <location>
        <position position="1"/>
    </location>
</feature>
<dbReference type="Proteomes" id="UP000007264">
    <property type="component" value="Unassembled WGS sequence"/>
</dbReference>
<evidence type="ECO:0000313" key="9">
    <source>
        <dbReference type="EMBL" id="EIE25975.1"/>
    </source>
</evidence>
<comment type="subcellular location">
    <subcellularLocation>
        <location evidence="1">Cytoplasm</location>
    </subcellularLocation>
</comment>
<keyword evidence="7" id="KW-0072">Autophagy</keyword>
<evidence type="ECO:0000313" key="10">
    <source>
        <dbReference type="Proteomes" id="UP000007264"/>
    </source>
</evidence>
<gene>
    <name evidence="9" type="ORF">COCSUDRAFT_12946</name>
</gene>
<dbReference type="KEGG" id="csl:COCSUDRAFT_12946"/>
<dbReference type="GO" id="GO:0044804">
    <property type="term" value="P:nucleophagy"/>
    <property type="evidence" value="ECO:0007669"/>
    <property type="project" value="TreeGrafter"/>
</dbReference>
<dbReference type="Gene3D" id="3.30.1460.50">
    <property type="match status" value="1"/>
</dbReference>
<protein>
    <submittedName>
        <fullName evidence="9">Autophagocytosis protein</fullName>
    </submittedName>
</protein>